<sequence>MKKNYLLFGLIAFCFLGVVEAQNTLKVMTFNKLFTTSNNAVLDVIQSSGADIIGIQESYGAAQSVANSLGFYYYSYSRSEVIISRYPITSTNSSGIQVTLPSGLKIYVFNAHLTSYPYGPYDIRDREITSESQAINSSNRARSSEMIGIINTIQSWVPAGAPVFFTGDFNEPSHLDWTQRAVDAGIHAMKIAWPTSKRATIIGMKDSWRSLYPNEVSKPGNTWTPNKSSNEVYDRIDIIYHRGNDITVTKAVRFGPTGDEAELNLNGYASDHRAMMATYTLPEPVGSDVSYGDNLLQQSSAEQNSLDAWTQVSGNQKRVQGGQNGYPNAKNGSYIFWLGNSSTGEIYQDVNVEQYADSIDAGRQFFLFNGFVRSYSGNDISRIKVEYRNDNNKVLSFFDSDWKRNSNNWEQINEERIAPSGTRKVRVILLSQRNSGRSNDGYFDDLSLKTGTNNSNTFAILNNKQDNQKGDVVNSQEKIIYNFWPNPTTDYIYLTSKEKISGELSITNMNGRIMKKAYLGTESNFKIPILDLPKGLYMLQLKDKTSSIYTKRIMIE</sequence>
<organism evidence="4 5">
    <name type="scientific">Aquimarina algiphila</name>
    <dbReference type="NCBI Taxonomy" id="2047982"/>
    <lineage>
        <taxon>Bacteria</taxon>
        <taxon>Pseudomonadati</taxon>
        <taxon>Bacteroidota</taxon>
        <taxon>Flavobacteriia</taxon>
        <taxon>Flavobacteriales</taxon>
        <taxon>Flavobacteriaceae</taxon>
        <taxon>Aquimarina</taxon>
    </lineage>
</organism>
<dbReference type="Pfam" id="PF03372">
    <property type="entry name" value="Exo_endo_phos"/>
    <property type="match status" value="1"/>
</dbReference>
<comment type="caution">
    <text evidence="4">The sequence shown here is derived from an EMBL/GenBank/DDBJ whole genome shotgun (WGS) entry which is preliminary data.</text>
</comment>
<evidence type="ECO:0000259" key="2">
    <source>
        <dbReference type="Pfam" id="PF03372"/>
    </source>
</evidence>
<gene>
    <name evidence="4" type="ORF">FOF46_11125</name>
</gene>
<name>A0A554VL86_9FLAO</name>
<reference evidence="4 5" key="1">
    <citation type="submission" date="2019-07" db="EMBL/GenBank/DDBJ databases">
        <title>The draft genome sequence of Aquimarina algiphila M91.</title>
        <authorList>
            <person name="Meng X."/>
        </authorList>
    </citation>
    <scope>NUCLEOTIDE SEQUENCE [LARGE SCALE GENOMIC DNA]</scope>
    <source>
        <strain evidence="4 5">M91</strain>
    </source>
</reference>
<feature type="domain" description="Endonuclease/exonuclease/phosphatase" evidence="2">
    <location>
        <begin position="37"/>
        <end position="272"/>
    </location>
</feature>
<dbReference type="Gene3D" id="3.60.10.10">
    <property type="entry name" value="Endonuclease/exonuclease/phosphatase"/>
    <property type="match status" value="1"/>
</dbReference>
<dbReference type="PANTHER" id="PTHR41349">
    <property type="match status" value="1"/>
</dbReference>
<dbReference type="InterPro" id="IPR026444">
    <property type="entry name" value="Secre_tail"/>
</dbReference>
<dbReference type="InterPro" id="IPR036691">
    <property type="entry name" value="Endo/exonu/phosph_ase_sf"/>
</dbReference>
<evidence type="ECO:0000313" key="5">
    <source>
        <dbReference type="Proteomes" id="UP000318833"/>
    </source>
</evidence>
<dbReference type="Gene3D" id="2.60.120.260">
    <property type="entry name" value="Galactose-binding domain-like"/>
    <property type="match status" value="1"/>
</dbReference>
<feature type="domain" description="Secretion system C-terminal sorting" evidence="3">
    <location>
        <begin position="484"/>
        <end position="555"/>
    </location>
</feature>
<dbReference type="EMBL" id="VLNR01000019">
    <property type="protein sequence ID" value="TSE08846.1"/>
    <property type="molecule type" value="Genomic_DNA"/>
</dbReference>
<accession>A0A554VL86</accession>
<dbReference type="NCBIfam" id="TIGR04183">
    <property type="entry name" value="Por_Secre_tail"/>
    <property type="match status" value="1"/>
</dbReference>
<evidence type="ECO:0000256" key="1">
    <source>
        <dbReference type="ARBA" id="ARBA00022729"/>
    </source>
</evidence>
<dbReference type="OrthoDB" id="9794261at2"/>
<dbReference type="InterPro" id="IPR005135">
    <property type="entry name" value="Endo/exonuclease/phosphatase"/>
</dbReference>
<keyword evidence="1" id="KW-0732">Signal</keyword>
<dbReference type="Pfam" id="PF18962">
    <property type="entry name" value="Por_Secre_tail"/>
    <property type="match status" value="1"/>
</dbReference>
<evidence type="ECO:0000259" key="3">
    <source>
        <dbReference type="Pfam" id="PF18962"/>
    </source>
</evidence>
<dbReference type="PANTHER" id="PTHR41349:SF1">
    <property type="entry name" value="PROTEIN CBG08683"/>
    <property type="match status" value="1"/>
</dbReference>
<dbReference type="RefSeq" id="WP_143916505.1">
    <property type="nucleotide sequence ID" value="NZ_CANMIK010000010.1"/>
</dbReference>
<evidence type="ECO:0000313" key="4">
    <source>
        <dbReference type="EMBL" id="TSE08846.1"/>
    </source>
</evidence>
<proteinExistence type="predicted"/>
<dbReference type="Proteomes" id="UP000318833">
    <property type="component" value="Unassembled WGS sequence"/>
</dbReference>
<dbReference type="SUPFAM" id="SSF56219">
    <property type="entry name" value="DNase I-like"/>
    <property type="match status" value="1"/>
</dbReference>
<protein>
    <submittedName>
        <fullName evidence="4">T9SS type A sorting domain-containing protein</fullName>
    </submittedName>
</protein>
<dbReference type="AlphaFoldDB" id="A0A554VL86"/>
<dbReference type="GO" id="GO:0003824">
    <property type="term" value="F:catalytic activity"/>
    <property type="evidence" value="ECO:0007669"/>
    <property type="project" value="InterPro"/>
</dbReference>
<keyword evidence="5" id="KW-1185">Reference proteome</keyword>